<dbReference type="AlphaFoldDB" id="A0A1I4DSA5"/>
<dbReference type="Pfam" id="PF02684">
    <property type="entry name" value="LpxB"/>
    <property type="match status" value="1"/>
</dbReference>
<keyword evidence="9" id="KW-0443">Lipid metabolism</keyword>
<evidence type="ECO:0000256" key="10">
    <source>
        <dbReference type="ARBA" id="ARBA00048975"/>
    </source>
</evidence>
<dbReference type="SUPFAM" id="SSF53756">
    <property type="entry name" value="UDP-Glycosyltransferase/glycogen phosphorylase"/>
    <property type="match status" value="1"/>
</dbReference>
<accession>A0A1I4DSA5</accession>
<dbReference type="GO" id="GO:0005543">
    <property type="term" value="F:phospholipid binding"/>
    <property type="evidence" value="ECO:0007669"/>
    <property type="project" value="TreeGrafter"/>
</dbReference>
<evidence type="ECO:0000256" key="5">
    <source>
        <dbReference type="ARBA" id="ARBA00022516"/>
    </source>
</evidence>
<sequence>MSAERPLRIAIVAGEESGDLLGADLIRALETARGGAVELIGVGGRHLQVLGLKSLFDPAAIALMGASAIVRDLPRLIARIHSTAKTIADAEPDCLITIDSPEFTLRVAKKVRARNPKIPIIHYVCPSIWAWRPSRAAEMQPYVDHVLCVLPFEVDELRRLSGPPGTYVGHRLTYDTGILHAARHQSERQKPSSQDEKTLLVLPGSRKSEVRGLLGAFGETIDILRQRGNRLRLLIPTVPHVAELVEAETAKWPQHPEIILDPARKWQAFGEADAALAASGTVSLELALCRVPLLACYRVDRLMRLFLGLITVWSASLPNLIADRAVVPEYYDFSIRPGMLARQIEQLMTTDSDARRLQLNGFTEIKKRMTTMRRPGAVAADVVLGYIQAK</sequence>
<dbReference type="InterPro" id="IPR003835">
    <property type="entry name" value="Glyco_trans_19"/>
</dbReference>
<keyword evidence="5" id="KW-0444">Lipid biosynthesis</keyword>
<evidence type="ECO:0000313" key="12">
    <source>
        <dbReference type="EMBL" id="SFK95849.1"/>
    </source>
</evidence>
<evidence type="ECO:0000256" key="3">
    <source>
        <dbReference type="ARBA" id="ARBA00012687"/>
    </source>
</evidence>
<gene>
    <name evidence="12" type="ORF">SAMN04488498_11933</name>
</gene>
<dbReference type="GO" id="GO:0016020">
    <property type="term" value="C:membrane"/>
    <property type="evidence" value="ECO:0007669"/>
    <property type="project" value="GOC"/>
</dbReference>
<comment type="similarity">
    <text evidence="2">Belongs to the LpxB family.</text>
</comment>
<proteinExistence type="inferred from homology"/>
<dbReference type="EC" id="2.4.1.182" evidence="3 11"/>
<dbReference type="EMBL" id="FOSL01000019">
    <property type="protein sequence ID" value="SFK95849.1"/>
    <property type="molecule type" value="Genomic_DNA"/>
</dbReference>
<keyword evidence="8" id="KW-0808">Transferase</keyword>
<evidence type="ECO:0000256" key="7">
    <source>
        <dbReference type="ARBA" id="ARBA00022676"/>
    </source>
</evidence>
<evidence type="ECO:0000256" key="11">
    <source>
        <dbReference type="NCBIfam" id="TIGR00215"/>
    </source>
</evidence>
<evidence type="ECO:0000256" key="1">
    <source>
        <dbReference type="ARBA" id="ARBA00002056"/>
    </source>
</evidence>
<dbReference type="PANTHER" id="PTHR30372">
    <property type="entry name" value="LIPID-A-DISACCHARIDE SYNTHASE"/>
    <property type="match status" value="1"/>
</dbReference>
<protein>
    <recommendedName>
        <fullName evidence="4 11">Lipid-A-disaccharide synthase</fullName>
        <ecNumber evidence="3 11">2.4.1.182</ecNumber>
    </recommendedName>
</protein>
<evidence type="ECO:0000256" key="9">
    <source>
        <dbReference type="ARBA" id="ARBA00023098"/>
    </source>
</evidence>
<evidence type="ECO:0000256" key="8">
    <source>
        <dbReference type="ARBA" id="ARBA00022679"/>
    </source>
</evidence>
<comment type="catalytic activity">
    <reaction evidence="10">
        <text>a lipid X + a UDP-2-N,3-O-bis[(3R)-3-hydroxyacyl]-alpha-D-glucosamine = a lipid A disaccharide + UDP + H(+)</text>
        <dbReference type="Rhea" id="RHEA:67828"/>
        <dbReference type="ChEBI" id="CHEBI:15378"/>
        <dbReference type="ChEBI" id="CHEBI:58223"/>
        <dbReference type="ChEBI" id="CHEBI:137748"/>
        <dbReference type="ChEBI" id="CHEBI:176338"/>
        <dbReference type="ChEBI" id="CHEBI:176343"/>
        <dbReference type="EC" id="2.4.1.182"/>
    </reaction>
</comment>
<organism evidence="12 13">
    <name type="scientific">Neomesorhizobium albiziae</name>
    <dbReference type="NCBI Taxonomy" id="335020"/>
    <lineage>
        <taxon>Bacteria</taxon>
        <taxon>Pseudomonadati</taxon>
        <taxon>Pseudomonadota</taxon>
        <taxon>Alphaproteobacteria</taxon>
        <taxon>Hyphomicrobiales</taxon>
        <taxon>Phyllobacteriaceae</taxon>
        <taxon>Neomesorhizobium</taxon>
    </lineage>
</organism>
<dbReference type="NCBIfam" id="TIGR00215">
    <property type="entry name" value="lpxB"/>
    <property type="match status" value="1"/>
</dbReference>
<evidence type="ECO:0000256" key="4">
    <source>
        <dbReference type="ARBA" id="ARBA00020902"/>
    </source>
</evidence>
<keyword evidence="13" id="KW-1185">Reference proteome</keyword>
<evidence type="ECO:0000256" key="6">
    <source>
        <dbReference type="ARBA" id="ARBA00022556"/>
    </source>
</evidence>
<name>A0A1I4DSA5_9HYPH</name>
<dbReference type="GO" id="GO:0008915">
    <property type="term" value="F:lipid-A-disaccharide synthase activity"/>
    <property type="evidence" value="ECO:0007669"/>
    <property type="project" value="UniProtKB-UniRule"/>
</dbReference>
<dbReference type="OrthoDB" id="9801642at2"/>
<dbReference type="Proteomes" id="UP000323300">
    <property type="component" value="Unassembled WGS sequence"/>
</dbReference>
<dbReference type="GO" id="GO:0009245">
    <property type="term" value="P:lipid A biosynthetic process"/>
    <property type="evidence" value="ECO:0007669"/>
    <property type="project" value="UniProtKB-UniRule"/>
</dbReference>
<comment type="function">
    <text evidence="1">Condensation of UDP-2,3-diacylglucosamine and 2,3-diacylglucosamine-1-phosphate to form lipid A disaccharide, a precursor of lipid A, a phosphorylated glycolipid that anchors the lipopolysaccharide to the outer membrane of the cell.</text>
</comment>
<reference evidence="12 13" key="1">
    <citation type="submission" date="2016-10" db="EMBL/GenBank/DDBJ databases">
        <authorList>
            <person name="Varghese N."/>
            <person name="Submissions S."/>
        </authorList>
    </citation>
    <scope>NUCLEOTIDE SEQUENCE [LARGE SCALE GENOMIC DNA]</scope>
    <source>
        <strain evidence="12 13">DSM 21822</strain>
    </source>
</reference>
<dbReference type="PANTHER" id="PTHR30372:SF4">
    <property type="entry name" value="LIPID-A-DISACCHARIDE SYNTHASE, MITOCHONDRIAL-RELATED"/>
    <property type="match status" value="1"/>
</dbReference>
<keyword evidence="7" id="KW-0328">Glycosyltransferase</keyword>
<evidence type="ECO:0000313" key="13">
    <source>
        <dbReference type="Proteomes" id="UP000323300"/>
    </source>
</evidence>
<dbReference type="RefSeq" id="WP_149762675.1">
    <property type="nucleotide sequence ID" value="NZ_BSPE01000062.1"/>
</dbReference>
<keyword evidence="6" id="KW-0441">Lipid A biosynthesis</keyword>
<evidence type="ECO:0000256" key="2">
    <source>
        <dbReference type="ARBA" id="ARBA00007868"/>
    </source>
</evidence>